<proteinExistence type="predicted"/>
<evidence type="ECO:0000313" key="2">
    <source>
        <dbReference type="Proteomes" id="UP000828048"/>
    </source>
</evidence>
<comment type="caution">
    <text evidence="1">The sequence shown here is derived from an EMBL/GenBank/DDBJ whole genome shotgun (WGS) entry which is preliminary data.</text>
</comment>
<organism evidence="1 2">
    <name type="scientific">Vaccinium darrowii</name>
    <dbReference type="NCBI Taxonomy" id="229202"/>
    <lineage>
        <taxon>Eukaryota</taxon>
        <taxon>Viridiplantae</taxon>
        <taxon>Streptophyta</taxon>
        <taxon>Embryophyta</taxon>
        <taxon>Tracheophyta</taxon>
        <taxon>Spermatophyta</taxon>
        <taxon>Magnoliopsida</taxon>
        <taxon>eudicotyledons</taxon>
        <taxon>Gunneridae</taxon>
        <taxon>Pentapetalae</taxon>
        <taxon>asterids</taxon>
        <taxon>Ericales</taxon>
        <taxon>Ericaceae</taxon>
        <taxon>Vaccinioideae</taxon>
        <taxon>Vaccinieae</taxon>
        <taxon>Vaccinium</taxon>
    </lineage>
</organism>
<protein>
    <submittedName>
        <fullName evidence="1">Uncharacterized protein</fullName>
    </submittedName>
</protein>
<sequence length="267" mass="29996">MSIIQQKMRTSQGPYDTVNVFSSNQNVITQKARNQHPKNGPVTALIPILSHGVELSSTGYDVDYYFRVSGPDPHPRTWEAQFQSGIKTIALTAVREGVVQLGSVHKRTKFNYIESIPGVLLPHPSSSSSSSSKINGYGEVESWHFQGTNLPHPMEFSHDHFNQQIRVTPSMSSLEALLSKLPAVVPPPMLPVSAAYCEAAQPPPQYLSPPNRHLEQMVMERVTKEERDDEKDDYMGESSSSNMSSYPRNPNFNYLHHHDQWISKSDH</sequence>
<dbReference type="Proteomes" id="UP000828048">
    <property type="component" value="Chromosome 2"/>
</dbReference>
<evidence type="ECO:0000313" key="1">
    <source>
        <dbReference type="EMBL" id="KAH7833206.1"/>
    </source>
</evidence>
<dbReference type="EMBL" id="CM037152">
    <property type="protein sequence ID" value="KAH7833206.1"/>
    <property type="molecule type" value="Genomic_DNA"/>
</dbReference>
<accession>A0ACB7WXH6</accession>
<name>A0ACB7WXH6_9ERIC</name>
<reference evidence="1 2" key="1">
    <citation type="journal article" date="2021" name="Hortic Res">
        <title>High-quality reference genome and annotation aids understanding of berry development for evergreen blueberry (Vaccinium darrowii).</title>
        <authorList>
            <person name="Yu J."/>
            <person name="Hulse-Kemp A.M."/>
            <person name="Babiker E."/>
            <person name="Staton M."/>
        </authorList>
    </citation>
    <scope>NUCLEOTIDE SEQUENCE [LARGE SCALE GENOMIC DNA]</scope>
    <source>
        <strain evidence="2">cv. NJ 8807/NJ 8810</strain>
        <tissue evidence="1">Young leaf</tissue>
    </source>
</reference>
<gene>
    <name evidence="1" type="ORF">Vadar_004096</name>
</gene>
<keyword evidence="2" id="KW-1185">Reference proteome</keyword>